<reference evidence="1 2" key="1">
    <citation type="submission" date="2023-10" db="EMBL/GenBank/DDBJ databases">
        <title>Genomes of two closely related lineages of the louse Polyplax serrata with different host specificities.</title>
        <authorList>
            <person name="Martinu J."/>
            <person name="Tarabai H."/>
            <person name="Stefka J."/>
            <person name="Hypsa V."/>
        </authorList>
    </citation>
    <scope>NUCLEOTIDE SEQUENCE [LARGE SCALE GENOMIC DNA]</scope>
    <source>
        <strain evidence="1">HR10_N</strain>
    </source>
</reference>
<dbReference type="Proteomes" id="UP001372834">
    <property type="component" value="Unassembled WGS sequence"/>
</dbReference>
<name>A0AAN8RZ35_POLSC</name>
<dbReference type="AlphaFoldDB" id="A0AAN8RZ35"/>
<proteinExistence type="predicted"/>
<accession>A0AAN8RZ35</accession>
<protein>
    <submittedName>
        <fullName evidence="1">Uncharacterized protein</fullName>
    </submittedName>
</protein>
<dbReference type="EMBL" id="JAWJWE010000041">
    <property type="protein sequence ID" value="KAK6618603.1"/>
    <property type="molecule type" value="Genomic_DNA"/>
</dbReference>
<sequence>ETGKLLSAYVFLLGEYHQMSAIIRVTWRKELQCIQDQFRTVELESGLTNSGHHRNTFHREK</sequence>
<evidence type="ECO:0000313" key="1">
    <source>
        <dbReference type="EMBL" id="KAK6618603.1"/>
    </source>
</evidence>
<comment type="caution">
    <text evidence="1">The sequence shown here is derived from an EMBL/GenBank/DDBJ whole genome shotgun (WGS) entry which is preliminary data.</text>
</comment>
<organism evidence="1 2">
    <name type="scientific">Polyplax serrata</name>
    <name type="common">Common mouse louse</name>
    <dbReference type="NCBI Taxonomy" id="468196"/>
    <lineage>
        <taxon>Eukaryota</taxon>
        <taxon>Metazoa</taxon>
        <taxon>Ecdysozoa</taxon>
        <taxon>Arthropoda</taxon>
        <taxon>Hexapoda</taxon>
        <taxon>Insecta</taxon>
        <taxon>Pterygota</taxon>
        <taxon>Neoptera</taxon>
        <taxon>Paraneoptera</taxon>
        <taxon>Psocodea</taxon>
        <taxon>Troctomorpha</taxon>
        <taxon>Phthiraptera</taxon>
        <taxon>Anoplura</taxon>
        <taxon>Polyplacidae</taxon>
        <taxon>Polyplax</taxon>
    </lineage>
</organism>
<evidence type="ECO:0000313" key="2">
    <source>
        <dbReference type="Proteomes" id="UP001372834"/>
    </source>
</evidence>
<gene>
    <name evidence="1" type="ORF">RUM43_012994</name>
</gene>
<feature type="non-terminal residue" evidence="1">
    <location>
        <position position="1"/>
    </location>
</feature>
<feature type="non-terminal residue" evidence="1">
    <location>
        <position position="61"/>
    </location>
</feature>